<comment type="caution">
    <text evidence="3">The sequence shown here is derived from an EMBL/GenBank/DDBJ whole genome shotgun (WGS) entry which is preliminary data.</text>
</comment>
<reference evidence="3" key="2">
    <citation type="submission" date="2020-09" db="EMBL/GenBank/DDBJ databases">
        <authorList>
            <person name="Sun Q."/>
            <person name="Zhou Y."/>
        </authorList>
    </citation>
    <scope>NUCLEOTIDE SEQUENCE</scope>
    <source>
        <strain evidence="3">CGMCC 1.16067</strain>
    </source>
</reference>
<gene>
    <name evidence="3" type="ORF">GCM10011519_11640</name>
</gene>
<keyword evidence="4" id="KW-1185">Reference proteome</keyword>
<feature type="domain" description="HTH OST-type" evidence="2">
    <location>
        <begin position="141"/>
        <end position="214"/>
    </location>
</feature>
<dbReference type="Pfam" id="PF12872">
    <property type="entry name" value="OST-HTH"/>
    <property type="match status" value="1"/>
</dbReference>
<feature type="region of interest" description="Disordered" evidence="1">
    <location>
        <begin position="106"/>
        <end position="134"/>
    </location>
</feature>
<dbReference type="PROSITE" id="PS51644">
    <property type="entry name" value="HTH_OST"/>
    <property type="match status" value="1"/>
</dbReference>
<dbReference type="AlphaFoldDB" id="A0A917BHQ2"/>
<dbReference type="InterPro" id="IPR041966">
    <property type="entry name" value="LOTUS-like"/>
</dbReference>
<accession>A0A917BHQ2</accession>
<reference evidence="3" key="1">
    <citation type="journal article" date="2014" name="Int. J. Syst. Evol. Microbiol.">
        <title>Complete genome sequence of Corynebacterium casei LMG S-19264T (=DSM 44701T), isolated from a smear-ripened cheese.</title>
        <authorList>
            <consortium name="US DOE Joint Genome Institute (JGI-PGF)"/>
            <person name="Walter F."/>
            <person name="Albersmeier A."/>
            <person name="Kalinowski J."/>
            <person name="Ruckert C."/>
        </authorList>
    </citation>
    <scope>NUCLEOTIDE SEQUENCE</scope>
    <source>
        <strain evidence="3">CGMCC 1.16067</strain>
    </source>
</reference>
<name>A0A917BHQ2_9ACTN</name>
<dbReference type="PANTHER" id="PTHR35811:SF1">
    <property type="entry name" value="HTH OST-TYPE DOMAIN-CONTAINING PROTEIN"/>
    <property type="match status" value="1"/>
</dbReference>
<evidence type="ECO:0000313" key="3">
    <source>
        <dbReference type="EMBL" id="GGF39656.1"/>
    </source>
</evidence>
<evidence type="ECO:0000259" key="2">
    <source>
        <dbReference type="PROSITE" id="PS51644"/>
    </source>
</evidence>
<dbReference type="InterPro" id="IPR025605">
    <property type="entry name" value="OST-HTH/LOTUS_dom"/>
</dbReference>
<evidence type="ECO:0000313" key="4">
    <source>
        <dbReference type="Proteomes" id="UP000649179"/>
    </source>
</evidence>
<dbReference type="Gene3D" id="3.30.420.610">
    <property type="entry name" value="LOTUS domain-like"/>
    <property type="match status" value="1"/>
</dbReference>
<dbReference type="Proteomes" id="UP000649179">
    <property type="component" value="Unassembled WGS sequence"/>
</dbReference>
<evidence type="ECO:0000256" key="1">
    <source>
        <dbReference type="SAM" id="MobiDB-lite"/>
    </source>
</evidence>
<proteinExistence type="predicted"/>
<dbReference type="EMBL" id="BMKQ01000001">
    <property type="protein sequence ID" value="GGF39656.1"/>
    <property type="molecule type" value="Genomic_DNA"/>
</dbReference>
<sequence>MRRAYGNWTKPELKGWAGVLHERAIRPVQQYDYSKGKNASDMAMVVEAMALLYTERPDAFAIVSSDADFTPLVMHLREKGLDVYGYGQKKAPEPFQSACSRFTDLNQIGDEDDEPAPAAASAEQGQPTERRTRLTTNELKGDSALVALLRKAVASAADESGWATVNSVGNRIANQSSQDPRNYGYASWSKLLKASELFEVKDEGTSHVSVRDPRER</sequence>
<dbReference type="CDD" id="cd11297">
    <property type="entry name" value="PIN_LabA-like_N_1"/>
    <property type="match status" value="1"/>
</dbReference>
<dbReference type="GO" id="GO:0004540">
    <property type="term" value="F:RNA nuclease activity"/>
    <property type="evidence" value="ECO:0007669"/>
    <property type="project" value="InterPro"/>
</dbReference>
<dbReference type="Pfam" id="PF01936">
    <property type="entry name" value="NYN"/>
    <property type="match status" value="1"/>
</dbReference>
<dbReference type="PANTHER" id="PTHR35811">
    <property type="entry name" value="SLR1870 PROTEIN"/>
    <property type="match status" value="1"/>
</dbReference>
<dbReference type="Gene3D" id="3.40.50.1010">
    <property type="entry name" value="5'-nuclease"/>
    <property type="match status" value="1"/>
</dbReference>
<dbReference type="CDD" id="cd10146">
    <property type="entry name" value="LabA_like_C"/>
    <property type="match status" value="1"/>
</dbReference>
<dbReference type="InterPro" id="IPR021139">
    <property type="entry name" value="NYN"/>
</dbReference>
<organism evidence="3 4">
    <name type="scientific">Marmoricola endophyticus</name>
    <dbReference type="NCBI Taxonomy" id="2040280"/>
    <lineage>
        <taxon>Bacteria</taxon>
        <taxon>Bacillati</taxon>
        <taxon>Actinomycetota</taxon>
        <taxon>Actinomycetes</taxon>
        <taxon>Propionibacteriales</taxon>
        <taxon>Nocardioidaceae</taxon>
        <taxon>Marmoricola</taxon>
    </lineage>
</organism>
<protein>
    <recommendedName>
        <fullName evidence="2">HTH OST-type domain-containing protein</fullName>
    </recommendedName>
</protein>